<protein>
    <submittedName>
        <fullName evidence="2">Uncharacterized protein</fullName>
    </submittedName>
</protein>
<dbReference type="AlphaFoldDB" id="A0A0G4E4V4"/>
<geneLocation type="plasmid" evidence="2">
    <name>pQBR57</name>
</geneLocation>
<dbReference type="RefSeq" id="WP_192963187.1">
    <property type="nucleotide sequence ID" value="NZ_LN713926.1"/>
</dbReference>
<gene>
    <name evidence="2" type="ORF">PQBR57_0009</name>
</gene>
<dbReference type="EMBL" id="LN713926">
    <property type="protein sequence ID" value="CEK41962.1"/>
    <property type="molecule type" value="Genomic_DNA"/>
</dbReference>
<name>A0A0G4E4V4_PSEFS</name>
<feature type="chain" id="PRO_5005187223" evidence="1">
    <location>
        <begin position="23"/>
        <end position="82"/>
    </location>
</feature>
<feature type="signal peptide" evidence="1">
    <location>
        <begin position="1"/>
        <end position="22"/>
    </location>
</feature>
<keyword evidence="2" id="KW-0614">Plasmid</keyword>
<organism evidence="2">
    <name type="scientific">Pseudomonas fluorescens (strain SBW25)</name>
    <dbReference type="NCBI Taxonomy" id="216595"/>
    <lineage>
        <taxon>Bacteria</taxon>
        <taxon>Pseudomonadati</taxon>
        <taxon>Pseudomonadota</taxon>
        <taxon>Gammaproteobacteria</taxon>
        <taxon>Pseudomonadales</taxon>
        <taxon>Pseudomonadaceae</taxon>
        <taxon>Pseudomonas</taxon>
    </lineage>
</organism>
<keyword evidence="1" id="KW-0732">Signal</keyword>
<accession>A0A0G4E4V4</accession>
<reference evidence="2" key="2">
    <citation type="submission" date="2015-06" db="EMBL/GenBank/DDBJ databases">
        <title>Environmentally co-occuring mercury resistance plasmids are genetically and phenotypically diverse and confer variable context-dependent fitness effects.</title>
        <authorList>
            <person name="Hall J.P.J."/>
            <person name="Harrison E."/>
            <person name="Lilley A.K."/>
            <person name="Paterson S."/>
            <person name="Spiers A.J."/>
            <person name="Brockhurst M.A."/>
        </authorList>
    </citation>
    <scope>NUCLEOTIDE SEQUENCE [LARGE SCALE GENOMIC DNA]</scope>
    <source>
        <strain evidence="2">SBW25</strain>
        <plasmid evidence="2">pQBR57</plasmid>
    </source>
</reference>
<evidence type="ECO:0000313" key="2">
    <source>
        <dbReference type="EMBL" id="CEK41962.1"/>
    </source>
</evidence>
<sequence>MKSKLKAVVYCTFAALVGASLGALDLIQHDRVAAAKLNDACLVLPSKAACLNRDVAVRSIHYTFNGVDMRDGNPVTAISANE</sequence>
<evidence type="ECO:0000256" key="1">
    <source>
        <dbReference type="SAM" id="SignalP"/>
    </source>
</evidence>
<reference evidence="2" key="1">
    <citation type="submission" date="2014-12" db="EMBL/GenBank/DDBJ databases">
        <authorList>
            <person name="Hall J."/>
        </authorList>
    </citation>
    <scope>NUCLEOTIDE SEQUENCE [LARGE SCALE GENOMIC DNA]</scope>
    <source>
        <strain evidence="2">SBW25</strain>
        <plasmid evidence="2">pQBR57</plasmid>
    </source>
</reference>
<proteinExistence type="predicted"/>